<reference evidence="1" key="2">
    <citation type="submission" date="2025-09" db="UniProtKB">
        <authorList>
            <consortium name="Ensembl"/>
        </authorList>
    </citation>
    <scope>IDENTIFICATION</scope>
</reference>
<keyword evidence="2" id="KW-1185">Reference proteome</keyword>
<evidence type="ECO:0000313" key="1">
    <source>
        <dbReference type="Ensembl" id="ENSMSIP00000030016.1"/>
    </source>
</evidence>
<evidence type="ECO:0000313" key="2">
    <source>
        <dbReference type="Proteomes" id="UP000694415"/>
    </source>
</evidence>
<organism evidence="1 2">
    <name type="scientific">Mus spicilegus</name>
    <name type="common">Mound-building mouse</name>
    <dbReference type="NCBI Taxonomy" id="10103"/>
    <lineage>
        <taxon>Eukaryota</taxon>
        <taxon>Metazoa</taxon>
        <taxon>Chordata</taxon>
        <taxon>Craniata</taxon>
        <taxon>Vertebrata</taxon>
        <taxon>Euteleostomi</taxon>
        <taxon>Mammalia</taxon>
        <taxon>Eutheria</taxon>
        <taxon>Euarchontoglires</taxon>
        <taxon>Glires</taxon>
        <taxon>Rodentia</taxon>
        <taxon>Myomorpha</taxon>
        <taxon>Muroidea</taxon>
        <taxon>Muridae</taxon>
        <taxon>Murinae</taxon>
        <taxon>Mus</taxon>
        <taxon>Mus</taxon>
    </lineage>
</organism>
<reference evidence="1" key="1">
    <citation type="submission" date="2025-08" db="UniProtKB">
        <authorList>
            <consortium name="Ensembl"/>
        </authorList>
    </citation>
    <scope>IDENTIFICATION</scope>
</reference>
<accession>A0A8C6I0J0</accession>
<dbReference type="Ensembl" id="ENSMSIT00000037805.1">
    <property type="protein sequence ID" value="ENSMSIP00000030016.1"/>
    <property type="gene ID" value="ENSMSIG00000025164.1"/>
</dbReference>
<name>A0A8C6I0J0_MUSSI</name>
<proteinExistence type="predicted"/>
<dbReference type="GeneTree" id="ENSGT00860000136278"/>
<dbReference type="Proteomes" id="UP000694415">
    <property type="component" value="Unplaced"/>
</dbReference>
<protein>
    <submittedName>
        <fullName evidence="1">Predicted gene 10135</fullName>
    </submittedName>
</protein>
<sequence>AGAEFCTTGGPGEEVVCVNWVVSWLPEPEPWLLNAFTGCRRANGDGAAGERNLPGEGTLPLFVDEVGSNCLALREVRGKLFSL</sequence>
<dbReference type="AlphaFoldDB" id="A0A8C6I0J0"/>